<evidence type="ECO:0000256" key="3">
    <source>
        <dbReference type="ARBA" id="ARBA00022475"/>
    </source>
</evidence>
<reference evidence="12" key="1">
    <citation type="submission" date="2016-11" db="EMBL/GenBank/DDBJ databases">
        <authorList>
            <person name="Varghese N."/>
            <person name="Submissions S."/>
        </authorList>
    </citation>
    <scope>NUCLEOTIDE SEQUENCE [LARGE SCALE GENOMIC DNA]</scope>
    <source>
        <strain evidence="12">DSM 17957</strain>
    </source>
</reference>
<keyword evidence="3" id="KW-1003">Cell membrane</keyword>
<dbReference type="GO" id="GO:0005524">
    <property type="term" value="F:ATP binding"/>
    <property type="evidence" value="ECO:0007669"/>
    <property type="project" value="UniProtKB-KW"/>
</dbReference>
<dbReference type="Pfam" id="PF00005">
    <property type="entry name" value="ABC_tran"/>
    <property type="match status" value="1"/>
</dbReference>
<dbReference type="GO" id="GO:0006826">
    <property type="term" value="P:iron ion transport"/>
    <property type="evidence" value="ECO:0007669"/>
    <property type="project" value="UniProtKB-KW"/>
</dbReference>
<feature type="domain" description="ABC transporter" evidence="10">
    <location>
        <begin position="8"/>
        <end position="244"/>
    </location>
</feature>
<keyword evidence="12" id="KW-1185">Reference proteome</keyword>
<evidence type="ECO:0000313" key="11">
    <source>
        <dbReference type="EMBL" id="SHK15522.1"/>
    </source>
</evidence>
<keyword evidence="2" id="KW-0813">Transport</keyword>
<dbReference type="SUPFAM" id="SSF52540">
    <property type="entry name" value="P-loop containing nucleoside triphosphate hydrolases"/>
    <property type="match status" value="1"/>
</dbReference>
<evidence type="ECO:0000256" key="5">
    <source>
        <dbReference type="ARBA" id="ARBA00022741"/>
    </source>
</evidence>
<dbReference type="PANTHER" id="PTHR42771">
    <property type="entry name" value="IRON(3+)-HYDROXAMATE IMPORT ATP-BINDING PROTEIN FHUC"/>
    <property type="match status" value="1"/>
</dbReference>
<dbReference type="RefSeq" id="WP_110942714.1">
    <property type="nucleotide sequence ID" value="NZ_FQZV01000081.1"/>
</dbReference>
<evidence type="ECO:0000256" key="6">
    <source>
        <dbReference type="ARBA" id="ARBA00022840"/>
    </source>
</evidence>
<evidence type="ECO:0000256" key="8">
    <source>
        <dbReference type="ARBA" id="ARBA00023065"/>
    </source>
</evidence>
<dbReference type="InterPro" id="IPR003439">
    <property type="entry name" value="ABC_transporter-like_ATP-bd"/>
</dbReference>
<dbReference type="InterPro" id="IPR017871">
    <property type="entry name" value="ABC_transporter-like_CS"/>
</dbReference>
<dbReference type="InterPro" id="IPR027417">
    <property type="entry name" value="P-loop_NTPase"/>
</dbReference>
<organism evidence="11 12">
    <name type="scientific">Geosporobacter subterraneus DSM 17957</name>
    <dbReference type="NCBI Taxonomy" id="1121919"/>
    <lineage>
        <taxon>Bacteria</taxon>
        <taxon>Bacillati</taxon>
        <taxon>Bacillota</taxon>
        <taxon>Clostridia</taxon>
        <taxon>Peptostreptococcales</taxon>
        <taxon>Thermotaleaceae</taxon>
        <taxon>Geosporobacter</taxon>
    </lineage>
</organism>
<evidence type="ECO:0000256" key="2">
    <source>
        <dbReference type="ARBA" id="ARBA00022448"/>
    </source>
</evidence>
<dbReference type="CDD" id="cd03214">
    <property type="entry name" value="ABC_Iron-Siderophores_B12_Hemin"/>
    <property type="match status" value="1"/>
</dbReference>
<dbReference type="GO" id="GO:0016887">
    <property type="term" value="F:ATP hydrolysis activity"/>
    <property type="evidence" value="ECO:0007669"/>
    <property type="project" value="InterPro"/>
</dbReference>
<evidence type="ECO:0000256" key="1">
    <source>
        <dbReference type="ARBA" id="ARBA00004202"/>
    </source>
</evidence>
<dbReference type="InterPro" id="IPR003593">
    <property type="entry name" value="AAA+_ATPase"/>
</dbReference>
<keyword evidence="6 11" id="KW-0067">ATP-binding</keyword>
<comment type="subcellular location">
    <subcellularLocation>
        <location evidence="1">Cell membrane</location>
        <topology evidence="1">Peripheral membrane protein</topology>
    </subcellularLocation>
</comment>
<dbReference type="Gene3D" id="3.40.50.300">
    <property type="entry name" value="P-loop containing nucleotide triphosphate hydrolases"/>
    <property type="match status" value="1"/>
</dbReference>
<gene>
    <name evidence="11" type="ORF">SAMN02745975_03768</name>
</gene>
<dbReference type="Proteomes" id="UP000184536">
    <property type="component" value="Unassembled WGS sequence"/>
</dbReference>
<dbReference type="SMART" id="SM00382">
    <property type="entry name" value="AAA"/>
    <property type="match status" value="1"/>
</dbReference>
<dbReference type="PANTHER" id="PTHR42771:SF4">
    <property type="entry name" value="IRON(3+)-HYDROXAMATE IMPORT ATP-BINDING PROTEIN FHUC"/>
    <property type="match status" value="1"/>
</dbReference>
<protein>
    <submittedName>
        <fullName evidence="11">Iron complex transport system ATP-binding protein</fullName>
    </submittedName>
</protein>
<dbReference type="PROSITE" id="PS50893">
    <property type="entry name" value="ABC_TRANSPORTER_2"/>
    <property type="match status" value="1"/>
</dbReference>
<keyword evidence="7" id="KW-0408">Iron</keyword>
<keyword evidence="9" id="KW-0472">Membrane</keyword>
<evidence type="ECO:0000256" key="9">
    <source>
        <dbReference type="ARBA" id="ARBA00023136"/>
    </source>
</evidence>
<keyword evidence="5" id="KW-0547">Nucleotide-binding</keyword>
<keyword evidence="4" id="KW-0410">Iron transport</keyword>
<dbReference type="AlphaFoldDB" id="A0A1M6Q5P3"/>
<dbReference type="GO" id="GO:0005886">
    <property type="term" value="C:plasma membrane"/>
    <property type="evidence" value="ECO:0007669"/>
    <property type="project" value="UniProtKB-SubCell"/>
</dbReference>
<evidence type="ECO:0000313" key="12">
    <source>
        <dbReference type="Proteomes" id="UP000184536"/>
    </source>
</evidence>
<dbReference type="OrthoDB" id="9799337at2"/>
<dbReference type="STRING" id="1121919.SAMN02745975_03768"/>
<dbReference type="FunFam" id="3.40.50.300:FF:000134">
    <property type="entry name" value="Iron-enterobactin ABC transporter ATP-binding protein"/>
    <property type="match status" value="1"/>
</dbReference>
<keyword evidence="8" id="KW-0406">Ion transport</keyword>
<evidence type="ECO:0000256" key="4">
    <source>
        <dbReference type="ARBA" id="ARBA00022496"/>
    </source>
</evidence>
<name>A0A1M6Q5P3_9FIRM</name>
<evidence type="ECO:0000259" key="10">
    <source>
        <dbReference type="PROSITE" id="PS50893"/>
    </source>
</evidence>
<sequence>MKKNLEILSAENIHVKYKEKAVLKDLTLNIKKGRVVSIIGPNGSGKTTLIRTLSRNIKPEKGLVLMNGKNIFSLNTKKVAKEMAVLMQVRSCPNDIIVRDLISYGRFAHKEWWQGKETKDQEVIEWTMERTRTKVFEDRPIGALSGGEMQRVWIAMALAQKPQVLILDEPTTYLDICHQLEILELVKSLNRTEGITVVMVLHDINQASRYSDEILVMKEGEIYIQGTPKDVITKEVIKEVFSVDARVHYCDQTGMPLCYPDKVV</sequence>
<dbReference type="PROSITE" id="PS00211">
    <property type="entry name" value="ABC_TRANSPORTER_1"/>
    <property type="match status" value="1"/>
</dbReference>
<proteinExistence type="predicted"/>
<dbReference type="EMBL" id="FQZV01000081">
    <property type="protein sequence ID" value="SHK15522.1"/>
    <property type="molecule type" value="Genomic_DNA"/>
</dbReference>
<accession>A0A1M6Q5P3</accession>
<dbReference type="InterPro" id="IPR051535">
    <property type="entry name" value="Siderophore_ABC-ATPase"/>
</dbReference>
<evidence type="ECO:0000256" key="7">
    <source>
        <dbReference type="ARBA" id="ARBA00023004"/>
    </source>
</evidence>